<dbReference type="STRING" id="1391654.AKJ09_03359"/>
<dbReference type="KEGG" id="llu:AKJ09_03359"/>
<accession>A0A0K1PT23</accession>
<name>A0A0K1PT23_9BACT</name>
<protein>
    <submittedName>
        <fullName evidence="2">Uncharacterized protein</fullName>
    </submittedName>
</protein>
<feature type="region of interest" description="Disordered" evidence="1">
    <location>
        <begin position="1"/>
        <end position="40"/>
    </location>
</feature>
<dbReference type="Proteomes" id="UP000064967">
    <property type="component" value="Chromosome"/>
</dbReference>
<evidence type="ECO:0000313" key="3">
    <source>
        <dbReference type="Proteomes" id="UP000064967"/>
    </source>
</evidence>
<dbReference type="OrthoDB" id="5511398at2"/>
<feature type="compositionally biased region" description="Basic and acidic residues" evidence="1">
    <location>
        <begin position="31"/>
        <end position="40"/>
    </location>
</feature>
<gene>
    <name evidence="2" type="ORF">AKJ09_03359</name>
</gene>
<organism evidence="2 3">
    <name type="scientific">Labilithrix luteola</name>
    <dbReference type="NCBI Taxonomy" id="1391654"/>
    <lineage>
        <taxon>Bacteria</taxon>
        <taxon>Pseudomonadati</taxon>
        <taxon>Myxococcota</taxon>
        <taxon>Polyangia</taxon>
        <taxon>Polyangiales</taxon>
        <taxon>Labilitrichaceae</taxon>
        <taxon>Labilithrix</taxon>
    </lineage>
</organism>
<keyword evidence="3" id="KW-1185">Reference proteome</keyword>
<evidence type="ECO:0000256" key="1">
    <source>
        <dbReference type="SAM" id="MobiDB-lite"/>
    </source>
</evidence>
<dbReference type="AlphaFoldDB" id="A0A0K1PT23"/>
<dbReference type="EMBL" id="CP012333">
    <property type="protein sequence ID" value="AKU96695.1"/>
    <property type="molecule type" value="Genomic_DNA"/>
</dbReference>
<dbReference type="RefSeq" id="WP_146647942.1">
    <property type="nucleotide sequence ID" value="NZ_CP012333.1"/>
</dbReference>
<proteinExistence type="predicted"/>
<evidence type="ECO:0000313" key="2">
    <source>
        <dbReference type="EMBL" id="AKU96695.1"/>
    </source>
</evidence>
<sequence length="184" mass="19875">MGKKLNLPVVRSVFDRSDTTTEGASKSGAPSRKDVKPTLETARKRLGGRASDVREPAPDGMLPGQIVTVTTKSGDTHVGVVLFAGIEAIHVLLQDGVRLKRVRAEDVGPYDGSMPTELDSIATDARVFRMMYEGQSIRYPDDHGSLVSGKLIEKCRYGALVAREDGAVVAVGFRKLWPLPIAET</sequence>
<reference evidence="2 3" key="1">
    <citation type="submission" date="2015-08" db="EMBL/GenBank/DDBJ databases">
        <authorList>
            <person name="Babu N.S."/>
            <person name="Beckwith C.J."/>
            <person name="Beseler K.G."/>
            <person name="Brison A."/>
            <person name="Carone J.V."/>
            <person name="Caskin T.P."/>
            <person name="Diamond M."/>
            <person name="Durham M.E."/>
            <person name="Foxe J.M."/>
            <person name="Go M."/>
            <person name="Henderson B.A."/>
            <person name="Jones I.B."/>
            <person name="McGettigan J.A."/>
            <person name="Micheletti S.J."/>
            <person name="Nasrallah M.E."/>
            <person name="Ortiz D."/>
            <person name="Piller C.R."/>
            <person name="Privatt S.R."/>
            <person name="Schneider S.L."/>
            <person name="Sharp S."/>
            <person name="Smith T.C."/>
            <person name="Stanton J.D."/>
            <person name="Ullery H.E."/>
            <person name="Wilson R.J."/>
            <person name="Serrano M.G."/>
            <person name="Buck G."/>
            <person name="Lee V."/>
            <person name="Wang Y."/>
            <person name="Carvalho R."/>
            <person name="Voegtly L."/>
            <person name="Shi R."/>
            <person name="Duckworth R."/>
            <person name="Johnson A."/>
            <person name="Loviza R."/>
            <person name="Walstead R."/>
            <person name="Shah Z."/>
            <person name="Kiflezghi M."/>
            <person name="Wade K."/>
            <person name="Ball S.L."/>
            <person name="Bradley K.W."/>
            <person name="Asai D.J."/>
            <person name="Bowman C.A."/>
            <person name="Russell D.A."/>
            <person name="Pope W.H."/>
            <person name="Jacobs-Sera D."/>
            <person name="Hendrix R.W."/>
            <person name="Hatfull G.F."/>
        </authorList>
    </citation>
    <scope>NUCLEOTIDE SEQUENCE [LARGE SCALE GENOMIC DNA]</scope>
    <source>
        <strain evidence="2 3">DSM 27648</strain>
    </source>
</reference>